<organism evidence="2">
    <name type="scientific">Herbiconiux sp. A18JL235</name>
    <dbReference type="NCBI Taxonomy" id="3152363"/>
    <lineage>
        <taxon>Bacteria</taxon>
        <taxon>Bacillati</taxon>
        <taxon>Actinomycetota</taxon>
        <taxon>Actinomycetes</taxon>
        <taxon>Micrococcales</taxon>
        <taxon>Microbacteriaceae</taxon>
        <taxon>Herbiconiux</taxon>
    </lineage>
</organism>
<evidence type="ECO:0000259" key="1">
    <source>
        <dbReference type="SMART" id="SM00922"/>
    </source>
</evidence>
<dbReference type="InterPro" id="IPR013342">
    <property type="entry name" value="Mandelate_racemase_C"/>
</dbReference>
<dbReference type="RefSeq" id="WP_368498148.1">
    <property type="nucleotide sequence ID" value="NZ_CP162511.1"/>
</dbReference>
<dbReference type="Gene3D" id="3.20.20.120">
    <property type="entry name" value="Enolase-like C-terminal domain"/>
    <property type="match status" value="1"/>
</dbReference>
<dbReference type="SUPFAM" id="SSF51604">
    <property type="entry name" value="Enolase C-terminal domain-like"/>
    <property type="match status" value="1"/>
</dbReference>
<name>A0AB39BH88_9MICO</name>
<dbReference type="SUPFAM" id="SSF54826">
    <property type="entry name" value="Enolase N-terminal domain-like"/>
    <property type="match status" value="1"/>
</dbReference>
<dbReference type="InterPro" id="IPR034593">
    <property type="entry name" value="DgoD-like"/>
</dbReference>
<sequence length="440" mass="48643">MTHLPHRPSPPSSARLRGALPRIREVERIVLRVPFRSSVARWNSVLISDWQQVELIRITTDDPDVMGIGETIVEYSWARVTDAAVERVRQGDPMELLADDNLGAGLQMALLDLVGKALGVPANRLLARQRVREWCPIAWWNTDVPPALLAEEAASAVAAGYLSQKFKARPWFDVHDQVASVSAATPEGFLVDVDWNSFLLSPAQAVPVIRSLEQSGRLGIVESPIARTDVMGHREVRQKIATPLAEHFDPVLFPLWMRDDALDGFVVAGVGVTESLRQATLAAAFNKSCWLQMVGTGLTTALAAHLGSVLTHARWPAVTAMNTFAHDLLREPLQIAGGFLRVPEAPGLGVELDEQLVESLRVDDGADPLHPRRRLLTFRLADGRRVHTTSMQQLWAFCENDGTLPVQERGATLELRDDDGGLDFAQLYERAHVHPVWDAR</sequence>
<protein>
    <submittedName>
        <fullName evidence="2">Mandelate racemase/muconate lactonizing enzyme family protein</fullName>
    </submittedName>
</protein>
<reference evidence="2" key="1">
    <citation type="submission" date="2024-05" db="EMBL/GenBank/DDBJ databases">
        <title>Herbiconiux sp. A18JL235.</title>
        <authorList>
            <person name="Zhang G."/>
        </authorList>
    </citation>
    <scope>NUCLEOTIDE SEQUENCE</scope>
    <source>
        <strain evidence="2">A18JL235</strain>
    </source>
</reference>
<gene>
    <name evidence="2" type="ORF">ABFY20_01325</name>
</gene>
<dbReference type="AlphaFoldDB" id="A0AB39BH88"/>
<evidence type="ECO:0000313" key="2">
    <source>
        <dbReference type="EMBL" id="XDI05760.1"/>
    </source>
</evidence>
<dbReference type="InterPro" id="IPR029065">
    <property type="entry name" value="Enolase_C-like"/>
</dbReference>
<proteinExistence type="predicted"/>
<dbReference type="EMBL" id="CP162511">
    <property type="protein sequence ID" value="XDI05760.1"/>
    <property type="molecule type" value="Genomic_DNA"/>
</dbReference>
<dbReference type="Gene3D" id="3.30.390.10">
    <property type="entry name" value="Enolase-like, N-terminal domain"/>
    <property type="match status" value="1"/>
</dbReference>
<feature type="domain" description="Mandelate racemase/muconate lactonizing enzyme C-terminal" evidence="1">
    <location>
        <begin position="146"/>
        <end position="243"/>
    </location>
</feature>
<dbReference type="InterPro" id="IPR029017">
    <property type="entry name" value="Enolase-like_N"/>
</dbReference>
<dbReference type="InterPro" id="IPR036849">
    <property type="entry name" value="Enolase-like_C_sf"/>
</dbReference>
<dbReference type="Pfam" id="PF13378">
    <property type="entry name" value="MR_MLE_C"/>
    <property type="match status" value="1"/>
</dbReference>
<accession>A0AB39BH88</accession>
<dbReference type="PANTHER" id="PTHR48080">
    <property type="entry name" value="D-GALACTONATE DEHYDRATASE-RELATED"/>
    <property type="match status" value="1"/>
</dbReference>
<dbReference type="SMART" id="SM00922">
    <property type="entry name" value="MR_MLE"/>
    <property type="match status" value="1"/>
</dbReference>